<evidence type="ECO:0000313" key="1">
    <source>
        <dbReference type="EMBL" id="PQO34357.1"/>
    </source>
</evidence>
<dbReference type="EMBL" id="PUHY01000010">
    <property type="protein sequence ID" value="PQO34357.1"/>
    <property type="molecule type" value="Genomic_DNA"/>
</dbReference>
<gene>
    <name evidence="1" type="ORF">C5Y83_12570</name>
</gene>
<protein>
    <submittedName>
        <fullName evidence="1">Uncharacterized protein</fullName>
    </submittedName>
</protein>
<dbReference type="RefSeq" id="WP_105330088.1">
    <property type="nucleotide sequence ID" value="NZ_PUHY01000010.1"/>
</dbReference>
<comment type="caution">
    <text evidence="1">The sequence shown here is derived from an EMBL/GenBank/DDBJ whole genome shotgun (WGS) entry which is preliminary data.</text>
</comment>
<name>A0A2S8FQC7_9BACT</name>
<evidence type="ECO:0000313" key="2">
    <source>
        <dbReference type="Proteomes" id="UP000238322"/>
    </source>
</evidence>
<accession>A0A2S8FQC7</accession>
<reference evidence="1 2" key="1">
    <citation type="submission" date="2018-02" db="EMBL/GenBank/DDBJ databases">
        <title>Comparative genomes isolates from brazilian mangrove.</title>
        <authorList>
            <person name="Araujo J.E."/>
            <person name="Taketani R.G."/>
            <person name="Silva M.C.P."/>
            <person name="Loureco M.V."/>
            <person name="Andreote F.D."/>
        </authorList>
    </citation>
    <scope>NUCLEOTIDE SEQUENCE [LARGE SCALE GENOMIC DNA]</scope>
    <source>
        <strain evidence="1 2">Hex-1 MGV</strain>
    </source>
</reference>
<dbReference type="AlphaFoldDB" id="A0A2S8FQC7"/>
<proteinExistence type="predicted"/>
<sequence>MSRSLCLIAKPFHGLLKFTLPLFVLLILSAVAAAEEESREAILAAWQVNFVKLGSVELVVTQVLRDHTVTEEISEIHELPGGGSVEWTRSPRTE</sequence>
<organism evidence="1 2">
    <name type="scientific">Blastopirellula marina</name>
    <dbReference type="NCBI Taxonomy" id="124"/>
    <lineage>
        <taxon>Bacteria</taxon>
        <taxon>Pseudomonadati</taxon>
        <taxon>Planctomycetota</taxon>
        <taxon>Planctomycetia</taxon>
        <taxon>Pirellulales</taxon>
        <taxon>Pirellulaceae</taxon>
        <taxon>Blastopirellula</taxon>
    </lineage>
</organism>
<dbReference type="Proteomes" id="UP000238322">
    <property type="component" value="Unassembled WGS sequence"/>
</dbReference>